<evidence type="ECO:0000256" key="1">
    <source>
        <dbReference type="SAM" id="Coils"/>
    </source>
</evidence>
<evidence type="ECO:0000256" key="2">
    <source>
        <dbReference type="SAM" id="MobiDB-lite"/>
    </source>
</evidence>
<feature type="region of interest" description="Disordered" evidence="2">
    <location>
        <begin position="1"/>
        <end position="103"/>
    </location>
</feature>
<reference evidence="3" key="1">
    <citation type="submission" date="2019-01" db="EMBL/GenBank/DDBJ databases">
        <title>Draft genome sequences of three monokaryotic isolates of the white-rot basidiomycete fungus Dichomitus squalens.</title>
        <authorList>
            <consortium name="DOE Joint Genome Institute"/>
            <person name="Lopez S.C."/>
            <person name="Andreopoulos B."/>
            <person name="Pangilinan J."/>
            <person name="Lipzen A."/>
            <person name="Riley R."/>
            <person name="Ahrendt S."/>
            <person name="Ng V."/>
            <person name="Barry K."/>
            <person name="Daum C."/>
            <person name="Grigoriev I.V."/>
            <person name="Hilden K.S."/>
            <person name="Makela M.R."/>
            <person name="de Vries R.P."/>
        </authorList>
    </citation>
    <scope>NUCLEOTIDE SEQUENCE [LARGE SCALE GENOMIC DNA]</scope>
    <source>
        <strain evidence="3">OM18370.1</strain>
    </source>
</reference>
<feature type="coiled-coil region" evidence="1">
    <location>
        <begin position="105"/>
        <end position="132"/>
    </location>
</feature>
<proteinExistence type="predicted"/>
<dbReference type="EMBL" id="ML143396">
    <property type="protein sequence ID" value="TBU32016.1"/>
    <property type="molecule type" value="Genomic_DNA"/>
</dbReference>
<feature type="compositionally biased region" description="Basic and acidic residues" evidence="2">
    <location>
        <begin position="93"/>
        <end position="103"/>
    </location>
</feature>
<dbReference type="Proteomes" id="UP000292957">
    <property type="component" value="Unassembled WGS sequence"/>
</dbReference>
<feature type="region of interest" description="Disordered" evidence="2">
    <location>
        <begin position="149"/>
        <end position="188"/>
    </location>
</feature>
<keyword evidence="1" id="KW-0175">Coiled coil</keyword>
<feature type="compositionally biased region" description="Low complexity" evidence="2">
    <location>
        <begin position="156"/>
        <end position="188"/>
    </location>
</feature>
<feature type="compositionally biased region" description="Basic and acidic residues" evidence="2">
    <location>
        <begin position="15"/>
        <end position="86"/>
    </location>
</feature>
<protein>
    <submittedName>
        <fullName evidence="3">Uncharacterized protein</fullName>
    </submittedName>
</protein>
<accession>A0A4Q9N070</accession>
<feature type="compositionally biased region" description="Polar residues" evidence="2">
    <location>
        <begin position="1"/>
        <end position="13"/>
    </location>
</feature>
<dbReference type="AlphaFoldDB" id="A0A4Q9N070"/>
<sequence>MPLFGKSNNNWSENPEVREVEKRVAKETHEDQKNLDHALGDLSKADNTHNKSIKSVDKAHHNLDKSVQKEHKTAQALDKATHRHDVAVTNAKSAEKTEQMSREYATRIEQDLEEKRQRVEDLRQQKAHNDQIRETRLSEIHAREAAIADTRSSFDAGAVPAGVEGPGIQAAASGGSGAPAGAAGAPSA</sequence>
<organism evidence="3">
    <name type="scientific">Dichomitus squalens</name>
    <dbReference type="NCBI Taxonomy" id="114155"/>
    <lineage>
        <taxon>Eukaryota</taxon>
        <taxon>Fungi</taxon>
        <taxon>Dikarya</taxon>
        <taxon>Basidiomycota</taxon>
        <taxon>Agaricomycotina</taxon>
        <taxon>Agaricomycetes</taxon>
        <taxon>Polyporales</taxon>
        <taxon>Polyporaceae</taxon>
        <taxon>Dichomitus</taxon>
    </lineage>
</organism>
<gene>
    <name evidence="3" type="ORF">BD311DRAFT_655185</name>
</gene>
<name>A0A4Q9N070_9APHY</name>
<dbReference type="OrthoDB" id="3364747at2759"/>
<evidence type="ECO:0000313" key="3">
    <source>
        <dbReference type="EMBL" id="TBU32016.1"/>
    </source>
</evidence>